<evidence type="ECO:0000313" key="3">
    <source>
        <dbReference type="Proteomes" id="UP000824633"/>
    </source>
</evidence>
<name>A0ABM7T8W3_9CLOT</name>
<keyword evidence="1" id="KW-0175">Coiled coil</keyword>
<proteinExistence type="predicted"/>
<reference evidence="3" key="1">
    <citation type="submission" date="2021-07" db="EMBL/GenBank/DDBJ databases">
        <title>Complete genome sequencing of a Clostridium isolate.</title>
        <authorList>
            <person name="Ueki A."/>
            <person name="Tonouchi A."/>
        </authorList>
    </citation>
    <scope>NUCLEOTIDE SEQUENCE [LARGE SCALE GENOMIC DNA]</scope>
    <source>
        <strain evidence="3">C5S11</strain>
    </source>
</reference>
<dbReference type="Proteomes" id="UP000824633">
    <property type="component" value="Chromosome"/>
</dbReference>
<organism evidence="2 3">
    <name type="scientific">Clostridium gelidum</name>
    <dbReference type="NCBI Taxonomy" id="704125"/>
    <lineage>
        <taxon>Bacteria</taxon>
        <taxon>Bacillati</taxon>
        <taxon>Bacillota</taxon>
        <taxon>Clostridia</taxon>
        <taxon>Eubacteriales</taxon>
        <taxon>Clostridiaceae</taxon>
        <taxon>Clostridium</taxon>
    </lineage>
</organism>
<dbReference type="EMBL" id="AP024849">
    <property type="protein sequence ID" value="BCZ47487.1"/>
    <property type="molecule type" value="Genomic_DNA"/>
</dbReference>
<gene>
    <name evidence="2" type="primary">anfO</name>
    <name evidence="2" type="ORF">psyc5s11_35540</name>
</gene>
<feature type="coiled-coil region" evidence="1">
    <location>
        <begin position="98"/>
        <end position="127"/>
    </location>
</feature>
<protein>
    <submittedName>
        <fullName evidence="2">Fe-only nitrogenase accessory protein AnfO</fullName>
    </submittedName>
</protein>
<evidence type="ECO:0000256" key="1">
    <source>
        <dbReference type="SAM" id="Coils"/>
    </source>
</evidence>
<evidence type="ECO:0000313" key="2">
    <source>
        <dbReference type="EMBL" id="BCZ47487.1"/>
    </source>
</evidence>
<accession>A0ABM7T8W3</accession>
<keyword evidence="3" id="KW-1185">Reference proteome</keyword>
<dbReference type="RefSeq" id="WP_224033824.1">
    <property type="nucleotide sequence ID" value="NZ_AP024849.1"/>
</dbReference>
<sequence>MNEIAVFLDERNEISSFIESKCVKIFEKKEDLWKAKKEVSVEISIDGKGVREIREEYLNLIKQMEECKIVIVNKAFGIPYSVFYAEDFSVWELEGNPLNFLDEIIIKEKEEEEREENQEEIAKELGEGHFYIDLMELELSKPELSSKKVIIPFLEKDEVKKIEIHCCHVPPWIIKEKDKGKITLKVEEIKRNEYNVTIEKYN</sequence>
<dbReference type="InterPro" id="IPR014287">
    <property type="entry name" value="Nase_Fe-Fe_AnfO"/>
</dbReference>
<dbReference type="Pfam" id="PF09582">
    <property type="entry name" value="AnfO_nitrog"/>
    <property type="match status" value="1"/>
</dbReference>